<dbReference type="KEGG" id="cut:CUTER_00395"/>
<dbReference type="STRING" id="1072256.CUTER_00395"/>
<dbReference type="InterPro" id="IPR012338">
    <property type="entry name" value="Beta-lactam/transpept-like"/>
</dbReference>
<evidence type="ECO:0000256" key="1">
    <source>
        <dbReference type="SAM" id="SignalP"/>
    </source>
</evidence>
<dbReference type="AlphaFoldDB" id="A0A0G3HDW1"/>
<dbReference type="Gene3D" id="3.40.710.10">
    <property type="entry name" value="DD-peptidase/beta-lactamase superfamily"/>
    <property type="match status" value="1"/>
</dbReference>
<reference evidence="2 3" key="1">
    <citation type="journal article" date="2015" name="Genome Announc.">
        <title>Virulence Factor Genes Detected in the Complete Genome Sequence of Corynebacterium uterequi DSM 45634, Isolated from the Uterus of a Maiden Mare.</title>
        <authorList>
            <person name="Ruckert C."/>
            <person name="Kriete M."/>
            <person name="Jaenicke S."/>
            <person name="Winkler A."/>
            <person name="Tauch A."/>
        </authorList>
    </citation>
    <scope>NUCLEOTIDE SEQUENCE [LARGE SCALE GENOMIC DNA]</scope>
    <source>
        <strain evidence="2 3">DSM 45634</strain>
    </source>
</reference>
<reference evidence="3" key="2">
    <citation type="submission" date="2015-05" db="EMBL/GenBank/DDBJ databases">
        <title>Complete genome sequence of Corynebacterium uterequi DSM 45634, isolated from the uterus of a maiden mare.</title>
        <authorList>
            <person name="Ruckert C."/>
            <person name="Albersmeier A."/>
            <person name="Winkler A."/>
            <person name="Tauch A."/>
        </authorList>
    </citation>
    <scope>NUCLEOTIDE SEQUENCE [LARGE SCALE GENOMIC DNA]</scope>
    <source>
        <strain evidence="3">DSM 45634</strain>
    </source>
</reference>
<keyword evidence="1" id="KW-0732">Signal</keyword>
<dbReference type="SUPFAM" id="SSF56601">
    <property type="entry name" value="beta-lactamase/transpeptidase-like"/>
    <property type="match status" value="1"/>
</dbReference>
<protein>
    <recommendedName>
        <fullName evidence="4">Beta-lactamase enzyme family</fullName>
    </recommendedName>
</protein>
<feature type="chain" id="PRO_5005184439" description="Beta-lactamase enzyme family" evidence="1">
    <location>
        <begin position="23"/>
        <end position="266"/>
    </location>
</feature>
<dbReference type="OrthoDB" id="4535618at2"/>
<accession>A0A0G3HDW1</accession>
<organism evidence="2 3">
    <name type="scientific">Corynebacterium uterequi</name>
    <dbReference type="NCBI Taxonomy" id="1072256"/>
    <lineage>
        <taxon>Bacteria</taxon>
        <taxon>Bacillati</taxon>
        <taxon>Actinomycetota</taxon>
        <taxon>Actinomycetes</taxon>
        <taxon>Mycobacteriales</taxon>
        <taxon>Corynebacteriaceae</taxon>
        <taxon>Corynebacterium</taxon>
    </lineage>
</organism>
<name>A0A0G3HDW1_9CORY</name>
<dbReference type="EMBL" id="CP011546">
    <property type="protein sequence ID" value="AKK10108.1"/>
    <property type="molecule type" value="Genomic_DNA"/>
</dbReference>
<evidence type="ECO:0000313" key="2">
    <source>
        <dbReference type="EMBL" id="AKK10108.1"/>
    </source>
</evidence>
<sequence>MKKLCALLVALACLVATPVARAATADVPARTQAAIVFEDGRTSLTANAHESRSGLSLVKLYLGYWVLQHGSLHDKARVSEMIRVSHDGIATELDRRYPQAIPSVMRDFQLRDSYYSGYWGSSTTSAYDVARFVTAIRYEPLAAPIIDGMVRAAPIAADGYAQNYGTSTIPGAQGTKFGWSDERTTNATVSFGPGWVIATHTWGSAGLNTADAQVAASELTAPVPEPVAEPALDAAEELSSIADTLAGNLGSADAVTGDVLELLSGR</sequence>
<proteinExistence type="predicted"/>
<gene>
    <name evidence="2" type="ORF">CUTER_00395</name>
</gene>
<feature type="signal peptide" evidence="1">
    <location>
        <begin position="1"/>
        <end position="22"/>
    </location>
</feature>
<evidence type="ECO:0000313" key="3">
    <source>
        <dbReference type="Proteomes" id="UP000035548"/>
    </source>
</evidence>
<keyword evidence="3" id="KW-1185">Reference proteome</keyword>
<dbReference type="RefSeq" id="WP_144412213.1">
    <property type="nucleotide sequence ID" value="NZ_CP011546.1"/>
</dbReference>
<dbReference type="Proteomes" id="UP000035548">
    <property type="component" value="Chromosome"/>
</dbReference>
<evidence type="ECO:0008006" key="4">
    <source>
        <dbReference type="Google" id="ProtNLM"/>
    </source>
</evidence>